<dbReference type="EMBL" id="CP021255">
    <property type="protein sequence ID" value="AVD70862.1"/>
    <property type="molecule type" value="Genomic_DNA"/>
</dbReference>
<protein>
    <submittedName>
        <fullName evidence="4">Preprotein translocase subunit Tim44</fullName>
    </submittedName>
</protein>
<dbReference type="SUPFAM" id="SSF54427">
    <property type="entry name" value="NTF2-like"/>
    <property type="match status" value="1"/>
</dbReference>
<dbReference type="PANTHER" id="PTHR41542:SF1">
    <property type="entry name" value="BLL5807 PROTEIN"/>
    <property type="match status" value="1"/>
</dbReference>
<evidence type="ECO:0000259" key="3">
    <source>
        <dbReference type="SMART" id="SM00978"/>
    </source>
</evidence>
<reference evidence="4 5" key="1">
    <citation type="journal article" date="2018" name="MBio">
        <title>Insights into the evolution of host association through the isolation and characterization of a novel human periodontal pathobiont, Desulfobulbus oralis.</title>
        <authorList>
            <person name="Cross K.L."/>
            <person name="Chirania P."/>
            <person name="Xiong W."/>
            <person name="Beall C.J."/>
            <person name="Elkins J.G."/>
            <person name="Giannone R.J."/>
            <person name="Griffen A.L."/>
            <person name="Guss A.M."/>
            <person name="Hettich R.L."/>
            <person name="Joshi S.S."/>
            <person name="Mokrzan E.M."/>
            <person name="Martin R.K."/>
            <person name="Zhulin I.B."/>
            <person name="Leys E.J."/>
            <person name="Podar M."/>
        </authorList>
    </citation>
    <scope>NUCLEOTIDE SEQUENCE [LARGE SCALE GENOMIC DNA]</scope>
    <source>
        <strain evidence="4 5">ORNL</strain>
    </source>
</reference>
<keyword evidence="2" id="KW-1133">Transmembrane helix</keyword>
<gene>
    <name evidence="4" type="ORF">CAY53_04690</name>
</gene>
<sequence length="308" mass="33517">MQNLMKCFWPVLTLLLVFTALDWTFMSHSADARARGGGRSFSMPAQRSAPANQMQQNRGAQRQQPGAGSFGRGFLGGLAGAGLGALLFGSMFGMGGTGPGLLPLLLLLGAGYFFWRRFMRNPSGQTSEGYGPPGQGAPFGYAQRVAASPSFQDIAGPDEETTGLAAIRRTDPGFDEAHFLEVASDVFFKIQAGWTRRDFAAIRHLLGSQLAGEYEGHFRDMAARGQLNKLENISIRKVAIADAGSDGREDYVTVLFTANLLDYTVDERTGAVLEGSTSQPVKFAEEWTWARPVHTDNWLLERIQEVQA</sequence>
<evidence type="ECO:0000313" key="4">
    <source>
        <dbReference type="EMBL" id="AVD70862.1"/>
    </source>
</evidence>
<organism evidence="4 5">
    <name type="scientific">Desulfobulbus oralis</name>
    <dbReference type="NCBI Taxonomy" id="1986146"/>
    <lineage>
        <taxon>Bacteria</taxon>
        <taxon>Pseudomonadati</taxon>
        <taxon>Thermodesulfobacteriota</taxon>
        <taxon>Desulfobulbia</taxon>
        <taxon>Desulfobulbales</taxon>
        <taxon>Desulfobulbaceae</taxon>
        <taxon>Desulfobulbus</taxon>
    </lineage>
</organism>
<feature type="transmembrane region" description="Helical" evidence="2">
    <location>
        <begin position="96"/>
        <end position="115"/>
    </location>
</feature>
<dbReference type="OrthoDB" id="9811434at2"/>
<keyword evidence="2" id="KW-0472">Membrane</keyword>
<dbReference type="KEGG" id="deo:CAY53_04690"/>
<dbReference type="InterPro" id="IPR007379">
    <property type="entry name" value="Tim44-like_dom"/>
</dbReference>
<dbReference type="RefSeq" id="WP_104936145.1">
    <property type="nucleotide sequence ID" value="NZ_CP021255.1"/>
</dbReference>
<keyword evidence="2" id="KW-0812">Transmembrane</keyword>
<name>A0A2L1GMH5_9BACT</name>
<dbReference type="InterPro" id="IPR032710">
    <property type="entry name" value="NTF2-like_dom_sf"/>
</dbReference>
<dbReference type="AlphaFoldDB" id="A0A2L1GMH5"/>
<evidence type="ECO:0000256" key="1">
    <source>
        <dbReference type="SAM" id="MobiDB-lite"/>
    </source>
</evidence>
<evidence type="ECO:0000256" key="2">
    <source>
        <dbReference type="SAM" id="Phobius"/>
    </source>
</evidence>
<dbReference type="Gene3D" id="3.10.450.240">
    <property type="match status" value="1"/>
</dbReference>
<dbReference type="Pfam" id="PF04280">
    <property type="entry name" value="Tim44"/>
    <property type="match status" value="1"/>
</dbReference>
<feature type="domain" description="Tim44-like" evidence="3">
    <location>
        <begin position="161"/>
        <end position="305"/>
    </location>
</feature>
<feature type="region of interest" description="Disordered" evidence="1">
    <location>
        <begin position="34"/>
        <end position="66"/>
    </location>
</feature>
<dbReference type="Proteomes" id="UP000239867">
    <property type="component" value="Chromosome"/>
</dbReference>
<dbReference type="SMART" id="SM00978">
    <property type="entry name" value="Tim44"/>
    <property type="match status" value="1"/>
</dbReference>
<keyword evidence="5" id="KW-1185">Reference proteome</keyword>
<dbReference type="PANTHER" id="PTHR41542">
    <property type="entry name" value="BLL5807 PROTEIN"/>
    <property type="match status" value="1"/>
</dbReference>
<accession>A0A2L1GMH5</accession>
<feature type="compositionally biased region" description="Low complexity" evidence="1">
    <location>
        <begin position="51"/>
        <end position="66"/>
    </location>
</feature>
<proteinExistence type="predicted"/>
<evidence type="ECO:0000313" key="5">
    <source>
        <dbReference type="Proteomes" id="UP000239867"/>
    </source>
</evidence>